<keyword evidence="3" id="KW-1185">Reference proteome</keyword>
<dbReference type="GO" id="GO:0036374">
    <property type="term" value="F:glutathione hydrolase activity"/>
    <property type="evidence" value="ECO:0007669"/>
    <property type="project" value="UniProtKB-EC"/>
</dbReference>
<dbReference type="Gene3D" id="3.60.20.40">
    <property type="match status" value="1"/>
</dbReference>
<evidence type="ECO:0000256" key="1">
    <source>
        <dbReference type="SAM" id="MobiDB-lite"/>
    </source>
</evidence>
<dbReference type="Gene3D" id="1.10.246.130">
    <property type="match status" value="1"/>
</dbReference>
<comment type="caution">
    <text evidence="2">The sequence shown here is derived from an EMBL/GenBank/DDBJ whole genome shotgun (WGS) entry which is preliminary data.</text>
</comment>
<proteinExistence type="predicted"/>
<gene>
    <name evidence="2" type="ORF">HD601_004899</name>
</gene>
<dbReference type="EC" id="3.4.19.13" evidence="2"/>
<organism evidence="2 3">
    <name type="scientific">Jiangella mangrovi</name>
    <dbReference type="NCBI Taxonomy" id="1524084"/>
    <lineage>
        <taxon>Bacteria</taxon>
        <taxon>Bacillati</taxon>
        <taxon>Actinomycetota</taxon>
        <taxon>Actinomycetes</taxon>
        <taxon>Jiangellales</taxon>
        <taxon>Jiangellaceae</taxon>
        <taxon>Jiangella</taxon>
    </lineage>
</organism>
<accession>A0A7W9GUL1</accession>
<dbReference type="InterPro" id="IPR043137">
    <property type="entry name" value="GGT_ssub_C"/>
</dbReference>
<keyword evidence="2" id="KW-0378">Hydrolase</keyword>
<keyword evidence="2" id="KW-0012">Acyltransferase</keyword>
<dbReference type="EMBL" id="JACHMM010000001">
    <property type="protein sequence ID" value="MBB5790324.1"/>
    <property type="molecule type" value="Genomic_DNA"/>
</dbReference>
<dbReference type="InterPro" id="IPR052896">
    <property type="entry name" value="GGT-like_enzyme"/>
</dbReference>
<keyword evidence="2" id="KW-0808">Transferase</keyword>
<protein>
    <submittedName>
        <fullName evidence="2">Gamma-glutamyltranspeptidase/glutathione hydrolase</fullName>
        <ecNumber evidence="2">2.3.2.2</ecNumber>
        <ecNumber evidence="2">3.4.19.13</ecNumber>
    </submittedName>
</protein>
<dbReference type="PANTHER" id="PTHR43881">
    <property type="entry name" value="GAMMA-GLUTAMYLTRANSPEPTIDASE (AFU_ORTHOLOGUE AFUA_4G13580)"/>
    <property type="match status" value="1"/>
</dbReference>
<reference evidence="2 3" key="1">
    <citation type="submission" date="2020-08" db="EMBL/GenBank/DDBJ databases">
        <title>Sequencing the genomes of 1000 actinobacteria strains.</title>
        <authorList>
            <person name="Klenk H.-P."/>
        </authorList>
    </citation>
    <scope>NUCLEOTIDE SEQUENCE [LARGE SCALE GENOMIC DNA]</scope>
    <source>
        <strain evidence="2 3">DSM 102122</strain>
    </source>
</reference>
<dbReference type="Proteomes" id="UP000542813">
    <property type="component" value="Unassembled WGS sequence"/>
</dbReference>
<name>A0A7W9GUL1_9ACTN</name>
<dbReference type="InterPro" id="IPR043138">
    <property type="entry name" value="GGT_lsub"/>
</dbReference>
<evidence type="ECO:0000313" key="2">
    <source>
        <dbReference type="EMBL" id="MBB5790324.1"/>
    </source>
</evidence>
<dbReference type="AlphaFoldDB" id="A0A7W9GUL1"/>
<feature type="region of interest" description="Disordered" evidence="1">
    <location>
        <begin position="1"/>
        <end position="30"/>
    </location>
</feature>
<sequence length="567" mass="58537">MTATRSSEAAGGDGTDPRRASTAGDGSQHRGVAAGRLGAVASAHPAASLAGLDMLRAGGNAVDAAVAVAAALAVVEPNSSGLGGVGYLLVASPGATEPEVLDFVGRAPAAATPDAFIEPGSKDHGIRSALVPGAVGGWLAALERHGRLDRSVVLAPAIRLAEDGFPVSDYLSGVIAGLSASLAPYSSTTEVFLPGGRPPRPGELLRQPDLARALRIVADGGADAFYRGPIAEALAEFSAAHGGLLSYVDLAAFEPNWERPVSVSFRGHRVYCPRPPGSGLQYLQSLAMLESAGLSGLQRGSAEYVHLLAETFKLARADRIAHTVAPGEAWQGLLTPAYARYRAAAIDPARAATTDGVRFVGAGDPTAVRAGSFADAMRESTTHFAAVDAEGYLVSCTQTIGGGPVKGFGSGVVYGSTGIVMNNFAHWFDLDPASPNVIAPGKRVEMCLAPPQVWRDGRPFAALGTPGSWGILETTPQLLLNLIEHGDNVQAAVERPRFRLFDGTRLVIEDRLPSQVYADLSRLGHAVERIGPWNPAVGGAHGVVVDPSTGTLLGGADPRRDGIALAY</sequence>
<dbReference type="RefSeq" id="WP_184826304.1">
    <property type="nucleotide sequence ID" value="NZ_JACHMM010000001.1"/>
</dbReference>
<dbReference type="PANTHER" id="PTHR43881:SF1">
    <property type="entry name" value="GAMMA-GLUTAMYLTRANSPEPTIDASE (AFU_ORTHOLOGUE AFUA_4G13580)"/>
    <property type="match status" value="1"/>
</dbReference>
<dbReference type="PRINTS" id="PR01210">
    <property type="entry name" value="GGTRANSPTASE"/>
</dbReference>
<dbReference type="InterPro" id="IPR029055">
    <property type="entry name" value="Ntn_hydrolases_N"/>
</dbReference>
<evidence type="ECO:0000313" key="3">
    <source>
        <dbReference type="Proteomes" id="UP000542813"/>
    </source>
</evidence>
<dbReference type="GO" id="GO:0103068">
    <property type="term" value="F:leukotriene C4 gamma-glutamyl transferase activity"/>
    <property type="evidence" value="ECO:0007669"/>
    <property type="project" value="UniProtKB-EC"/>
</dbReference>
<dbReference type="SUPFAM" id="SSF56235">
    <property type="entry name" value="N-terminal nucleophile aminohydrolases (Ntn hydrolases)"/>
    <property type="match status" value="1"/>
</dbReference>
<dbReference type="Pfam" id="PF01019">
    <property type="entry name" value="G_glu_transpept"/>
    <property type="match status" value="1"/>
</dbReference>
<dbReference type="EC" id="2.3.2.2" evidence="2"/>